<gene>
    <name evidence="1" type="ORF">LY90DRAFT_517334</name>
</gene>
<dbReference type="AlphaFoldDB" id="A0A1Y2A9C2"/>
<name>A0A1Y2A9C2_9FUNG</name>
<organism evidence="1 2">
    <name type="scientific">Neocallimastix californiae</name>
    <dbReference type="NCBI Taxonomy" id="1754190"/>
    <lineage>
        <taxon>Eukaryota</taxon>
        <taxon>Fungi</taxon>
        <taxon>Fungi incertae sedis</taxon>
        <taxon>Chytridiomycota</taxon>
        <taxon>Chytridiomycota incertae sedis</taxon>
        <taxon>Neocallimastigomycetes</taxon>
        <taxon>Neocallimastigales</taxon>
        <taxon>Neocallimastigaceae</taxon>
        <taxon>Neocallimastix</taxon>
    </lineage>
</organism>
<dbReference type="OrthoDB" id="2104337at2759"/>
<protein>
    <submittedName>
        <fullName evidence="1">Uncharacterized protein</fullName>
    </submittedName>
</protein>
<proteinExistence type="predicted"/>
<keyword evidence="2" id="KW-1185">Reference proteome</keyword>
<accession>A0A1Y2A9C2</accession>
<evidence type="ECO:0000313" key="2">
    <source>
        <dbReference type="Proteomes" id="UP000193920"/>
    </source>
</evidence>
<dbReference type="Proteomes" id="UP000193920">
    <property type="component" value="Unassembled WGS sequence"/>
</dbReference>
<dbReference type="STRING" id="1754190.A0A1Y2A9C2"/>
<evidence type="ECO:0000313" key="1">
    <source>
        <dbReference type="EMBL" id="ORY19108.1"/>
    </source>
</evidence>
<sequence>MCSKLLKKVHNPNVIIMDEYSDSSSSVLCIVMDHNPDMGYYYKNPGRIEDKTTFINQFKRLVTTYSYTDKNRKRTDTKKEAVLQSYAFTLPENTVSGKCEPNSPICKNL</sequence>
<dbReference type="EMBL" id="MCOG01000314">
    <property type="protein sequence ID" value="ORY19108.1"/>
    <property type="molecule type" value="Genomic_DNA"/>
</dbReference>
<reference evidence="1 2" key="1">
    <citation type="submission" date="2016-08" db="EMBL/GenBank/DDBJ databases">
        <title>A Parts List for Fungal Cellulosomes Revealed by Comparative Genomics.</title>
        <authorList>
            <consortium name="DOE Joint Genome Institute"/>
            <person name="Haitjema C.H."/>
            <person name="Gilmore S.P."/>
            <person name="Henske J.K."/>
            <person name="Solomon K.V."/>
            <person name="De Groot R."/>
            <person name="Kuo A."/>
            <person name="Mondo S.J."/>
            <person name="Salamov A.A."/>
            <person name="Labutti K."/>
            <person name="Zhao Z."/>
            <person name="Chiniquy J."/>
            <person name="Barry K."/>
            <person name="Brewer H.M."/>
            <person name="Purvine S.O."/>
            <person name="Wright A.T."/>
            <person name="Boxma B."/>
            <person name="Van Alen T."/>
            <person name="Hackstein J.H."/>
            <person name="Baker S.E."/>
            <person name="Grigoriev I.V."/>
            <person name="O'Malley M.A."/>
        </authorList>
    </citation>
    <scope>NUCLEOTIDE SEQUENCE [LARGE SCALE GENOMIC DNA]</scope>
    <source>
        <strain evidence="1 2">G1</strain>
    </source>
</reference>
<comment type="caution">
    <text evidence="1">The sequence shown here is derived from an EMBL/GenBank/DDBJ whole genome shotgun (WGS) entry which is preliminary data.</text>
</comment>